<name>A0A941W4T4_9BACT</name>
<evidence type="ECO:0000313" key="1">
    <source>
        <dbReference type="EMBL" id="MBS1259263.1"/>
    </source>
</evidence>
<protein>
    <submittedName>
        <fullName evidence="1">Uncharacterized protein</fullName>
    </submittedName>
</protein>
<sequence>MSDVGVDCREIVLVVSVLKTTKESIPYSFSASLIPCVETVLSQ</sequence>
<organism evidence="1 2">
    <name type="scientific">Candidatus Scalindua arabica</name>
    <dbReference type="NCBI Taxonomy" id="1127984"/>
    <lineage>
        <taxon>Bacteria</taxon>
        <taxon>Pseudomonadati</taxon>
        <taxon>Planctomycetota</taxon>
        <taxon>Candidatus Brocadiia</taxon>
        <taxon>Candidatus Brocadiales</taxon>
        <taxon>Candidatus Scalinduaceae</taxon>
        <taxon>Candidatus Scalindua</taxon>
    </lineage>
</organism>
<dbReference type="EMBL" id="JAANXD010000087">
    <property type="protein sequence ID" value="MBS1259263.1"/>
    <property type="molecule type" value="Genomic_DNA"/>
</dbReference>
<dbReference type="Proteomes" id="UP000722750">
    <property type="component" value="Unassembled WGS sequence"/>
</dbReference>
<comment type="caution">
    <text evidence="1">The sequence shown here is derived from an EMBL/GenBank/DDBJ whole genome shotgun (WGS) entry which is preliminary data.</text>
</comment>
<proteinExistence type="predicted"/>
<gene>
    <name evidence="1" type="ORF">MAG551_02332</name>
</gene>
<reference evidence="1" key="1">
    <citation type="journal article" date="2021" name="ISME J.">
        <title>Fine-scale metabolic discontinuity in a stratified prokaryote microbiome of a Red Sea deep halocline.</title>
        <authorList>
            <person name="Michoud G."/>
            <person name="Ngugi D.K."/>
            <person name="Barozzi A."/>
            <person name="Merlino G."/>
            <person name="Calleja M.L."/>
            <person name="Delgado-Huertas A."/>
            <person name="Moran X.A.G."/>
            <person name="Daffonchio D."/>
        </authorList>
    </citation>
    <scope>NUCLEOTIDE SEQUENCE</scope>
    <source>
        <strain evidence="1">SuakinDeep_MAG55_1</strain>
    </source>
</reference>
<dbReference type="AlphaFoldDB" id="A0A941W4T4"/>
<accession>A0A941W4T4</accession>
<evidence type="ECO:0000313" key="2">
    <source>
        <dbReference type="Proteomes" id="UP000722750"/>
    </source>
</evidence>